<evidence type="ECO:0000256" key="4">
    <source>
        <dbReference type="ARBA" id="ARBA00013346"/>
    </source>
</evidence>
<dbReference type="InterPro" id="IPR026448">
    <property type="entry name" value="Methyltr_grasp"/>
</dbReference>
<evidence type="ECO:0000313" key="13">
    <source>
        <dbReference type="EMBL" id="GAA3739959.1"/>
    </source>
</evidence>
<comment type="similarity">
    <text evidence="2">Belongs to the methyltransferase superfamily. L-isoaspartyl/D-aspartyl protein methyltransferase family.</text>
</comment>
<evidence type="ECO:0000256" key="10">
    <source>
        <dbReference type="ARBA" id="ARBA00031323"/>
    </source>
</evidence>
<dbReference type="SUPFAM" id="SSF53335">
    <property type="entry name" value="S-adenosyl-L-methionine-dependent methyltransferases"/>
    <property type="match status" value="1"/>
</dbReference>
<dbReference type="PANTHER" id="PTHR11579">
    <property type="entry name" value="PROTEIN-L-ISOASPARTATE O-METHYLTRANSFERASE"/>
    <property type="match status" value="1"/>
</dbReference>
<evidence type="ECO:0000256" key="7">
    <source>
        <dbReference type="ARBA" id="ARBA00022679"/>
    </source>
</evidence>
<keyword evidence="8" id="KW-0949">S-adenosyl-L-methionine</keyword>
<evidence type="ECO:0000256" key="11">
    <source>
        <dbReference type="ARBA" id="ARBA00031350"/>
    </source>
</evidence>
<evidence type="ECO:0000256" key="12">
    <source>
        <dbReference type="SAM" id="MobiDB-lite"/>
    </source>
</evidence>
<keyword evidence="14" id="KW-1185">Reference proteome</keyword>
<evidence type="ECO:0000256" key="5">
    <source>
        <dbReference type="ARBA" id="ARBA00022490"/>
    </source>
</evidence>
<feature type="region of interest" description="Disordered" evidence="12">
    <location>
        <begin position="258"/>
        <end position="278"/>
    </location>
</feature>
<evidence type="ECO:0000313" key="14">
    <source>
        <dbReference type="Proteomes" id="UP001500908"/>
    </source>
</evidence>
<dbReference type="Gene3D" id="3.40.50.150">
    <property type="entry name" value="Vaccinia Virus protein VP39"/>
    <property type="match status" value="1"/>
</dbReference>
<dbReference type="EC" id="2.1.1.77" evidence="3"/>
<dbReference type="Proteomes" id="UP001500908">
    <property type="component" value="Unassembled WGS sequence"/>
</dbReference>
<dbReference type="RefSeq" id="WP_344969930.1">
    <property type="nucleotide sequence ID" value="NZ_BAABDD010000007.1"/>
</dbReference>
<dbReference type="InterPro" id="IPR029063">
    <property type="entry name" value="SAM-dependent_MTases_sf"/>
</dbReference>
<dbReference type="NCBIfam" id="TIGR04188">
    <property type="entry name" value="methyltr_grsp"/>
    <property type="match status" value="1"/>
</dbReference>
<evidence type="ECO:0000256" key="2">
    <source>
        <dbReference type="ARBA" id="ARBA00005369"/>
    </source>
</evidence>
<dbReference type="GO" id="GO:0008168">
    <property type="term" value="F:methyltransferase activity"/>
    <property type="evidence" value="ECO:0007669"/>
    <property type="project" value="UniProtKB-KW"/>
</dbReference>
<keyword evidence="5" id="KW-0963">Cytoplasm</keyword>
<dbReference type="CDD" id="cd02440">
    <property type="entry name" value="AdoMet_MTases"/>
    <property type="match status" value="1"/>
</dbReference>
<dbReference type="InterPro" id="IPR000682">
    <property type="entry name" value="PCMT"/>
</dbReference>
<dbReference type="Pfam" id="PF01135">
    <property type="entry name" value="PCMT"/>
    <property type="match status" value="1"/>
</dbReference>
<protein>
    <recommendedName>
        <fullName evidence="4">Protein-L-isoaspartate O-methyltransferase</fullName>
        <ecNumber evidence="3">2.1.1.77</ecNumber>
    </recommendedName>
    <alternativeName>
        <fullName evidence="11">L-isoaspartyl protein carboxyl methyltransferase</fullName>
    </alternativeName>
    <alternativeName>
        <fullName evidence="9">Protein L-isoaspartyl methyltransferase</fullName>
    </alternativeName>
    <alternativeName>
        <fullName evidence="10">Protein-beta-aspartate methyltransferase</fullName>
    </alternativeName>
</protein>
<comment type="subcellular location">
    <subcellularLocation>
        <location evidence="1">Cytoplasm</location>
    </subcellularLocation>
</comment>
<dbReference type="EMBL" id="BAABDD010000007">
    <property type="protein sequence ID" value="GAA3739959.1"/>
    <property type="molecule type" value="Genomic_DNA"/>
</dbReference>
<proteinExistence type="inferred from homology"/>
<comment type="caution">
    <text evidence="13">The sequence shown here is derived from an EMBL/GenBank/DDBJ whole genome shotgun (WGS) entry which is preliminary data.</text>
</comment>
<evidence type="ECO:0000256" key="9">
    <source>
        <dbReference type="ARBA" id="ARBA00030757"/>
    </source>
</evidence>
<name>A0ABP7FHD8_9ACTN</name>
<evidence type="ECO:0000256" key="3">
    <source>
        <dbReference type="ARBA" id="ARBA00011890"/>
    </source>
</evidence>
<dbReference type="GO" id="GO:0032259">
    <property type="term" value="P:methylation"/>
    <property type="evidence" value="ECO:0007669"/>
    <property type="project" value="UniProtKB-KW"/>
</dbReference>
<accession>A0ABP7FHD8</accession>
<keyword evidence="6 13" id="KW-0489">Methyltransferase</keyword>
<dbReference type="PANTHER" id="PTHR11579:SF0">
    <property type="entry name" value="PROTEIN-L-ISOASPARTATE(D-ASPARTATE) O-METHYLTRANSFERASE"/>
    <property type="match status" value="1"/>
</dbReference>
<keyword evidence="7" id="KW-0808">Transferase</keyword>
<reference evidence="14" key="1">
    <citation type="journal article" date="2019" name="Int. J. Syst. Evol. Microbiol.">
        <title>The Global Catalogue of Microorganisms (GCM) 10K type strain sequencing project: providing services to taxonomists for standard genome sequencing and annotation.</title>
        <authorList>
            <consortium name="The Broad Institute Genomics Platform"/>
            <consortium name="The Broad Institute Genome Sequencing Center for Infectious Disease"/>
            <person name="Wu L."/>
            <person name="Ma J."/>
        </authorList>
    </citation>
    <scope>NUCLEOTIDE SEQUENCE [LARGE SCALE GENOMIC DNA]</scope>
    <source>
        <strain evidence="14">JCM 17137</strain>
    </source>
</reference>
<sequence length="381" mass="41122">MAAASASPGRELADMLTRAGKLTTPAWVHAFATVPRHLFLPRIYIPHPQGGFTVATEGDPAWLDLAYQDEAWVTQIDGGFPEPDEDGRVYGQPTSSSSAPSVMARMLDALDVAEGMRVLEVGTGTGYNAALLCHRLGDANVTSVDIDPGLVEQARTRLAKAGHYPALHVGDGATGYLPNASYDRVIVTCGFAEPPWELIQQTVPGGKLILPVFRSHLPAGVMLELQTEDEPTVAAHGRVLEQFGGFMPTRAIAPAHASSLLSHHQGKEGQTRETSLTGNPVYQGTPWGWFAALTVPDAAAMITVDSHGATRHWLLTDDSWGYLTENGHVTQGGPRRIWDEIEAARDEWQRLGEPARAEFHVTLTRDGTCHLSRGTWSATIS</sequence>
<evidence type="ECO:0000256" key="8">
    <source>
        <dbReference type="ARBA" id="ARBA00022691"/>
    </source>
</evidence>
<evidence type="ECO:0000256" key="1">
    <source>
        <dbReference type="ARBA" id="ARBA00004496"/>
    </source>
</evidence>
<organism evidence="13 14">
    <name type="scientific">Salinactinospora qingdaonensis</name>
    <dbReference type="NCBI Taxonomy" id="702744"/>
    <lineage>
        <taxon>Bacteria</taxon>
        <taxon>Bacillati</taxon>
        <taxon>Actinomycetota</taxon>
        <taxon>Actinomycetes</taxon>
        <taxon>Streptosporangiales</taxon>
        <taxon>Nocardiopsidaceae</taxon>
        <taxon>Salinactinospora</taxon>
    </lineage>
</organism>
<evidence type="ECO:0000256" key="6">
    <source>
        <dbReference type="ARBA" id="ARBA00022603"/>
    </source>
</evidence>
<gene>
    <name evidence="13" type="ORF">GCM10022402_19690</name>
</gene>